<comment type="caution">
    <text evidence="5">The sequence shown here is derived from an EMBL/GenBank/DDBJ whole genome shotgun (WGS) entry which is preliminary data.</text>
</comment>
<dbReference type="InterPro" id="IPR005475">
    <property type="entry name" value="Transketolase-like_Pyr-bd"/>
</dbReference>
<evidence type="ECO:0000313" key="6">
    <source>
        <dbReference type="Proteomes" id="UP000219020"/>
    </source>
</evidence>
<geneLocation type="plasmid" evidence="6">
    <name>pmj1</name>
</geneLocation>
<comment type="cofactor">
    <cofactor evidence="1">
        <name>thiamine diphosphate</name>
        <dbReference type="ChEBI" id="CHEBI:58937"/>
    </cofactor>
</comment>
<sequence length="300" mass="32645">MRNSFVDNLVAAASCNKDIYLLCGDLGYGVLDKFAEQFPERFINVGIAEQNMTGMAAGLAMSGKKVFTYSIVNFAIARCLEQIRNDICYHNLDVTIVAVGGGLPYGTHGYTHLGVEDVSFIRSLPNINTYIPADRYELKHAMAQILGANKPTYLRLARGGEADIHNTAVTSNLIAVLPEQKINFICSGTVLEEACEAAKLLKVKNIEVGILSLMSPDPQLASSIREISARTKALISVEEHITYGGIGSFIAESISSLGKHAKLVRCGIEHNKLNHTGSQRFLRKANNIDAASLVKIVEYL</sequence>
<accession>A0A2A5T713</accession>
<dbReference type="AlphaFoldDB" id="A0A2A5T713"/>
<dbReference type="Proteomes" id="UP000219020">
    <property type="component" value="Plasmid pMJ1"/>
</dbReference>
<keyword evidence="6" id="KW-1185">Reference proteome</keyword>
<dbReference type="SUPFAM" id="SSF52922">
    <property type="entry name" value="TK C-terminal domain-like"/>
    <property type="match status" value="1"/>
</dbReference>
<dbReference type="GO" id="GO:0004802">
    <property type="term" value="F:transketolase activity"/>
    <property type="evidence" value="ECO:0007669"/>
    <property type="project" value="UniProtKB-EC"/>
</dbReference>
<dbReference type="InterPro" id="IPR029061">
    <property type="entry name" value="THDP-binding"/>
</dbReference>
<name>A0A2A5T713_9GAMM</name>
<dbReference type="CDD" id="cd07033">
    <property type="entry name" value="TPP_PYR_DXS_TK_like"/>
    <property type="match status" value="1"/>
</dbReference>
<dbReference type="EMBL" id="NBYY01000008">
    <property type="protein sequence ID" value="PCS23999.1"/>
    <property type="molecule type" value="Genomic_DNA"/>
</dbReference>
<dbReference type="Gene3D" id="3.40.50.970">
    <property type="match status" value="1"/>
</dbReference>
<dbReference type="SMART" id="SM00861">
    <property type="entry name" value="Transket_pyr"/>
    <property type="match status" value="1"/>
</dbReference>
<dbReference type="Gene3D" id="3.40.50.920">
    <property type="match status" value="1"/>
</dbReference>
<keyword evidence="5" id="KW-0808">Transferase</keyword>
<dbReference type="InterPro" id="IPR009014">
    <property type="entry name" value="Transketo_C/PFOR_II"/>
</dbReference>
<evidence type="ECO:0000259" key="4">
    <source>
        <dbReference type="SMART" id="SM00861"/>
    </source>
</evidence>
<feature type="domain" description="Transketolase-like pyrimidine-binding" evidence="4">
    <location>
        <begin position="1"/>
        <end position="163"/>
    </location>
</feature>
<protein>
    <submittedName>
        <fullName evidence="5">Transketolase, C-terminal section</fullName>
        <ecNumber evidence="5">2.2.1.1</ecNumber>
    </submittedName>
</protein>
<dbReference type="FunFam" id="3.40.50.970:FF:000129">
    <property type="entry name" value="Transketolase"/>
    <property type="match status" value="1"/>
</dbReference>
<reference evidence="6" key="1">
    <citation type="submission" date="2017-04" db="EMBL/GenBank/DDBJ databases">
        <title>Genome evolution of the luminous symbionts of deep sea anglerfish.</title>
        <authorList>
            <person name="Hendry T.A."/>
        </authorList>
    </citation>
    <scope>NUCLEOTIDE SEQUENCE [LARGE SCALE GENOMIC DNA]</scope>
    <source>
        <plasmid evidence="6">pmj1</plasmid>
    </source>
</reference>
<dbReference type="GeneID" id="66950643"/>
<comment type="similarity">
    <text evidence="2">Belongs to the transketolase family.</text>
</comment>
<dbReference type="InterPro" id="IPR033248">
    <property type="entry name" value="Transketolase_C"/>
</dbReference>
<evidence type="ECO:0000313" key="5">
    <source>
        <dbReference type="EMBL" id="PCS23999.1"/>
    </source>
</evidence>
<dbReference type="PANTHER" id="PTHR43825:SF5">
    <property type="entry name" value="HYPOTHETICAL TRANSKETOLASE FAMILY PROTEIN"/>
    <property type="match status" value="1"/>
</dbReference>
<dbReference type="EC" id="2.2.1.1" evidence="5"/>
<keyword evidence="5" id="KW-0614">Plasmid</keyword>
<dbReference type="Pfam" id="PF02779">
    <property type="entry name" value="Transket_pyr"/>
    <property type="match status" value="1"/>
</dbReference>
<keyword evidence="3" id="KW-0786">Thiamine pyrophosphate</keyword>
<organism evidence="5 6">
    <name type="scientific">Candidatus Enterovibrio escicola</name>
    <dbReference type="NCBI Taxonomy" id="1927127"/>
    <lineage>
        <taxon>Bacteria</taxon>
        <taxon>Pseudomonadati</taxon>
        <taxon>Pseudomonadota</taxon>
        <taxon>Gammaproteobacteria</taxon>
        <taxon>Vibrionales</taxon>
        <taxon>Vibrionaceae</taxon>
        <taxon>Enterovibrio</taxon>
    </lineage>
</organism>
<dbReference type="RefSeq" id="WP_097355529.1">
    <property type="nucleotide sequence ID" value="NZ_CAWNJE010000001.1"/>
</dbReference>
<dbReference type="InterPro" id="IPR051157">
    <property type="entry name" value="PDH/Transketolase"/>
</dbReference>
<proteinExistence type="inferred from homology"/>
<dbReference type="SUPFAM" id="SSF52518">
    <property type="entry name" value="Thiamin diphosphate-binding fold (THDP-binding)"/>
    <property type="match status" value="1"/>
</dbReference>
<dbReference type="Pfam" id="PF02780">
    <property type="entry name" value="Transketolase_C"/>
    <property type="match status" value="1"/>
</dbReference>
<gene>
    <name evidence="5" type="ORF">BTN49_0365</name>
</gene>
<evidence type="ECO:0000256" key="1">
    <source>
        <dbReference type="ARBA" id="ARBA00001964"/>
    </source>
</evidence>
<evidence type="ECO:0000256" key="3">
    <source>
        <dbReference type="ARBA" id="ARBA00023052"/>
    </source>
</evidence>
<evidence type="ECO:0000256" key="2">
    <source>
        <dbReference type="ARBA" id="ARBA00007131"/>
    </source>
</evidence>
<dbReference type="PANTHER" id="PTHR43825">
    <property type="entry name" value="PYRUVATE DEHYDROGENASE E1 COMPONENT"/>
    <property type="match status" value="1"/>
</dbReference>